<dbReference type="Pfam" id="PF12796">
    <property type="entry name" value="Ank_2"/>
    <property type="match status" value="1"/>
</dbReference>
<name>U6LX96_9EIME</name>
<organism evidence="2 3">
    <name type="scientific">Eimeria brunetti</name>
    <dbReference type="NCBI Taxonomy" id="51314"/>
    <lineage>
        <taxon>Eukaryota</taxon>
        <taxon>Sar</taxon>
        <taxon>Alveolata</taxon>
        <taxon>Apicomplexa</taxon>
        <taxon>Conoidasida</taxon>
        <taxon>Coccidia</taxon>
        <taxon>Eucoccidiorida</taxon>
        <taxon>Eimeriorina</taxon>
        <taxon>Eimeriidae</taxon>
        <taxon>Eimeria</taxon>
    </lineage>
</organism>
<dbReference type="Gene3D" id="1.25.40.20">
    <property type="entry name" value="Ankyrin repeat-containing domain"/>
    <property type="match status" value="1"/>
</dbReference>
<reference evidence="2" key="2">
    <citation type="submission" date="2013-10" db="EMBL/GenBank/DDBJ databases">
        <authorList>
            <person name="Aslett M."/>
        </authorList>
    </citation>
    <scope>NUCLEOTIDE SEQUENCE [LARGE SCALE GENOMIC DNA]</scope>
    <source>
        <strain evidence="2">Houghton</strain>
    </source>
</reference>
<keyword evidence="3" id="KW-1185">Reference proteome</keyword>
<dbReference type="PROSITE" id="PS50088">
    <property type="entry name" value="ANK_REPEAT"/>
    <property type="match status" value="1"/>
</dbReference>
<dbReference type="SUPFAM" id="SSF53335">
    <property type="entry name" value="S-adenosyl-L-methionine-dependent methyltransferases"/>
    <property type="match status" value="1"/>
</dbReference>
<proteinExistence type="predicted"/>
<dbReference type="SUPFAM" id="SSF48403">
    <property type="entry name" value="Ankyrin repeat"/>
    <property type="match status" value="1"/>
</dbReference>
<evidence type="ECO:0000313" key="3">
    <source>
        <dbReference type="Proteomes" id="UP000030750"/>
    </source>
</evidence>
<accession>U6LX96</accession>
<feature type="repeat" description="ANK" evidence="1">
    <location>
        <begin position="376"/>
        <end position="402"/>
    </location>
</feature>
<protein>
    <submittedName>
        <fullName evidence="2">Uncharacterized protein</fullName>
    </submittedName>
</protein>
<gene>
    <name evidence="2" type="ORF">EBH_0009060</name>
</gene>
<dbReference type="OrthoDB" id="194358at2759"/>
<dbReference type="InterPro" id="IPR029063">
    <property type="entry name" value="SAM-dependent_MTases_sf"/>
</dbReference>
<dbReference type="InterPro" id="IPR002110">
    <property type="entry name" value="Ankyrin_rpt"/>
</dbReference>
<dbReference type="PROSITE" id="PS50297">
    <property type="entry name" value="ANK_REP_REGION"/>
    <property type="match status" value="1"/>
</dbReference>
<reference evidence="2" key="1">
    <citation type="submission" date="2013-10" db="EMBL/GenBank/DDBJ databases">
        <title>Genomic analysis of the causative agents of coccidiosis in chickens.</title>
        <authorList>
            <person name="Reid A.J."/>
            <person name="Blake D."/>
            <person name="Billington K."/>
            <person name="Browne H."/>
            <person name="Dunn M."/>
            <person name="Hung S."/>
            <person name="Kawahara F."/>
            <person name="Miranda-Saavedra D."/>
            <person name="Mourier T."/>
            <person name="Nagra H."/>
            <person name="Otto T.D."/>
            <person name="Rawlings N."/>
            <person name="Sanchez A."/>
            <person name="Sanders M."/>
            <person name="Subramaniam C."/>
            <person name="Tay Y."/>
            <person name="Dear P."/>
            <person name="Doerig C."/>
            <person name="Gruber A."/>
            <person name="Parkinson J."/>
            <person name="Shirley M."/>
            <person name="Wan K.L."/>
            <person name="Berriman M."/>
            <person name="Tomley F."/>
            <person name="Pain A."/>
        </authorList>
    </citation>
    <scope>NUCLEOTIDE SEQUENCE [LARGE SCALE GENOMIC DNA]</scope>
    <source>
        <strain evidence="2">Houghton</strain>
    </source>
</reference>
<keyword evidence="1" id="KW-0040">ANK repeat</keyword>
<evidence type="ECO:0000313" key="2">
    <source>
        <dbReference type="EMBL" id="CDJ53903.1"/>
    </source>
</evidence>
<dbReference type="VEuPathDB" id="ToxoDB:EBH_0009060"/>
<dbReference type="InterPro" id="IPR036770">
    <property type="entry name" value="Ankyrin_rpt-contain_sf"/>
</dbReference>
<sequence length="637" mass="68490">MASCADSRAAKTRKISQVEDATQTAQYWDSVHARGRVAYFVSTRSLQRVLKPILKLGATDAAAQVLLEDAHAAALGFHQPCGESKEHQLQKQTQRRQRIAQPLAPLSHTLVELMCGSRPTHVRLLQSGAVASYVGIDVSQRALHLAREACRRQLSTEEPPSGGTSPAGYATGAVARASAAGPAAPPAAWLDDIIARSTTDNTDARGPCDEALLQVLHSAAFALPVGGTLLVVEPMKHFPELLLSLYKALQHPVFCCRLLLCESAELVGPSRDVLLLRLRRHTDASECMLALERFHVTDVARLAARKHFRRGLQGALEAPQTVRHAMPLCYRLSLVQQAEEMAFLLRQSCRDGDLLSTIKLLALGAEVNCNDNNNRDGESPLHAAVAAGVPQLVDLLIRHGAQPKGGPFGDPLSVAAEMLLQEAIAAGLSLPENLRCIGSSSAGRRPFASAEETLAMRQPLLRSIIILSWVEGEISMLMGGPTCGCCCCKKDDFLQTAAGIPPVNSLIWPFGDPLDTQQRRLEYHIICYGGRCAAPPTGALPEGTPHQIVELNVFAVEKGPPVPPHPLHHNSQETQAANCAAGTRAARTRPSLQQHKMQGVCIFGTRGSCSAAPDEGINTDVLVPSRCKLLQIQSPET</sequence>
<dbReference type="EMBL" id="HG713437">
    <property type="protein sequence ID" value="CDJ53903.1"/>
    <property type="molecule type" value="Genomic_DNA"/>
</dbReference>
<dbReference type="Gene3D" id="3.40.50.150">
    <property type="entry name" value="Vaccinia Virus protein VP39"/>
    <property type="match status" value="1"/>
</dbReference>
<dbReference type="Proteomes" id="UP000030750">
    <property type="component" value="Unassembled WGS sequence"/>
</dbReference>
<evidence type="ECO:0000256" key="1">
    <source>
        <dbReference type="PROSITE-ProRule" id="PRU00023"/>
    </source>
</evidence>
<dbReference type="AlphaFoldDB" id="U6LX96"/>